<evidence type="ECO:0000259" key="2">
    <source>
        <dbReference type="PROSITE" id="PS51677"/>
    </source>
</evidence>
<protein>
    <submittedName>
        <fullName evidence="3">Polysaccharide deacetylase family protein</fullName>
    </submittedName>
</protein>
<evidence type="ECO:0000313" key="4">
    <source>
        <dbReference type="Proteomes" id="UP000637632"/>
    </source>
</evidence>
<name>A0ABR6XDZ9_9BURK</name>
<dbReference type="Pfam" id="PF01522">
    <property type="entry name" value="Polysacc_deac_1"/>
    <property type="match status" value="1"/>
</dbReference>
<dbReference type="Proteomes" id="UP000637632">
    <property type="component" value="Unassembled WGS sequence"/>
</dbReference>
<feature type="domain" description="NodB homology" evidence="2">
    <location>
        <begin position="27"/>
        <end position="245"/>
    </location>
</feature>
<keyword evidence="4" id="KW-1185">Reference proteome</keyword>
<dbReference type="SUPFAM" id="SSF88713">
    <property type="entry name" value="Glycoside hydrolase/deacetylase"/>
    <property type="match status" value="1"/>
</dbReference>
<proteinExistence type="predicted"/>
<dbReference type="InterPro" id="IPR011330">
    <property type="entry name" value="Glyco_hydro/deAcase_b/a-brl"/>
</dbReference>
<dbReference type="PANTHER" id="PTHR43123:SF1">
    <property type="entry name" value="POLYSACCHARIDE DEACETYLASE-RELATED"/>
    <property type="match status" value="1"/>
</dbReference>
<comment type="caution">
    <text evidence="3">The sequence shown here is derived from an EMBL/GenBank/DDBJ whole genome shotgun (WGS) entry which is preliminary data.</text>
</comment>
<dbReference type="PROSITE" id="PS51677">
    <property type="entry name" value="NODB"/>
    <property type="match status" value="1"/>
</dbReference>
<organism evidence="3 4">
    <name type="scientific">Undibacterium aquatile</name>
    <dbReference type="NCBI Taxonomy" id="1537398"/>
    <lineage>
        <taxon>Bacteria</taxon>
        <taxon>Pseudomonadati</taxon>
        <taxon>Pseudomonadota</taxon>
        <taxon>Betaproteobacteria</taxon>
        <taxon>Burkholderiales</taxon>
        <taxon>Oxalobacteraceae</taxon>
        <taxon>Undibacterium</taxon>
    </lineage>
</organism>
<dbReference type="Gene3D" id="3.20.20.370">
    <property type="entry name" value="Glycoside hydrolase/deacetylase"/>
    <property type="match status" value="1"/>
</dbReference>
<sequence length="267" mass="29934">MQFEAGAQSEHNNGSPFPVMEQSLPDLPARTWFDYGIYEGIPRLLNLWDKHNIKVTSHMVGEAVRKHPELAHEIVARGHEAAAHGQTWTPHWTMDNATERASYEANIAAIEAATGTRPTGFNAFWLRGTPNTLSILASLGFRYHIDDLSRDEPMRTQINGLPFAVVPYTLRMNDIARFGAEGPLTAAAFGQELRDEFDQLYSESASRRRMMSISTHDRIAGTPGRVKALDDFITYAKSHSGVVFLRKDQIADLALTLPNVPERVYRD</sequence>
<reference evidence="3 4" key="1">
    <citation type="submission" date="2020-08" db="EMBL/GenBank/DDBJ databases">
        <title>Novel species isolated from subtropical streams in China.</title>
        <authorList>
            <person name="Lu H."/>
        </authorList>
    </citation>
    <scope>NUCLEOTIDE SEQUENCE [LARGE SCALE GENOMIC DNA]</scope>
    <source>
        <strain evidence="3 4">CCTCC AB 2015119</strain>
    </source>
</reference>
<evidence type="ECO:0000313" key="3">
    <source>
        <dbReference type="EMBL" id="MBC3811130.1"/>
    </source>
</evidence>
<evidence type="ECO:0000256" key="1">
    <source>
        <dbReference type="SAM" id="MobiDB-lite"/>
    </source>
</evidence>
<dbReference type="EMBL" id="JACOFT010000002">
    <property type="protein sequence ID" value="MBC3811130.1"/>
    <property type="molecule type" value="Genomic_DNA"/>
</dbReference>
<accession>A0ABR6XDZ9</accession>
<dbReference type="PANTHER" id="PTHR43123">
    <property type="entry name" value="POLYSACCHARIDE DEACETYLASE-RELATED"/>
    <property type="match status" value="1"/>
</dbReference>
<feature type="region of interest" description="Disordered" evidence="1">
    <location>
        <begin position="1"/>
        <end position="20"/>
    </location>
</feature>
<gene>
    <name evidence="3" type="ORF">H8K26_06710</name>
</gene>
<dbReference type="InterPro" id="IPR002509">
    <property type="entry name" value="NODB_dom"/>
</dbReference>